<organism evidence="2 3">
    <name type="scientific">Primorskyibacter flagellatus</name>
    <dbReference type="NCBI Taxonomy" id="1387277"/>
    <lineage>
        <taxon>Bacteria</taxon>
        <taxon>Pseudomonadati</taxon>
        <taxon>Pseudomonadota</taxon>
        <taxon>Alphaproteobacteria</taxon>
        <taxon>Rhodobacterales</taxon>
        <taxon>Roseobacteraceae</taxon>
        <taxon>Primorskyibacter</taxon>
    </lineage>
</organism>
<evidence type="ECO:0000256" key="1">
    <source>
        <dbReference type="SAM" id="MobiDB-lite"/>
    </source>
</evidence>
<dbReference type="Pfam" id="PF12860">
    <property type="entry name" value="PAS_7"/>
    <property type="match status" value="1"/>
</dbReference>
<reference evidence="3" key="1">
    <citation type="journal article" date="2019" name="Int. J. Syst. Evol. Microbiol.">
        <title>The Global Catalogue of Microorganisms (GCM) 10K type strain sequencing project: providing services to taxonomists for standard genome sequencing and annotation.</title>
        <authorList>
            <consortium name="The Broad Institute Genomics Platform"/>
            <consortium name="The Broad Institute Genome Sequencing Center for Infectious Disease"/>
            <person name="Wu L."/>
            <person name="Ma J."/>
        </authorList>
    </citation>
    <scope>NUCLEOTIDE SEQUENCE [LARGE SCALE GENOMIC DNA]</scope>
    <source>
        <strain evidence="3">CGMCC 1.12664</strain>
    </source>
</reference>
<protein>
    <submittedName>
        <fullName evidence="2">Diguanylate cyclase</fullName>
    </submittedName>
</protein>
<feature type="region of interest" description="Disordered" evidence="1">
    <location>
        <begin position="182"/>
        <end position="201"/>
    </location>
</feature>
<sequence>MQIGLSHITLVLIVSLATATAAVLIIQLLPGYRRRRGIARKTSGGMRMIRGRIVDCDADLTRQLQRDDWDNTLPSLRKYFSFRYSDVPAEFVGDTDGTVTYPARDPEDPSLLRIARRGQSVSVDLVDSSVADPMSAHLRLYRDRIRALTRWSAMTAPYPVWLTDVDGCLLWSNTAYAQIEAESGGARPDGRPALPPEGEVRGLPDREQRRIRFRPTPAVQERWFDLTERAFEGTHLFHAIDVTAVVRAEVAQRTFVQTLTKTFAQLSTGLAIFDRNRQLALFNPALIDMTALTPEYLSGRPGYLSFFDKLRDEKIMPEPRSYSTWRDQILDLIAAAEDGRYQETWTLANGCTYRVTGRPHPNGAVAFLFEDISAEITLTRRYREQLDLSQAVMESLDDALAVFSPQGVLSYTNESYRDLWQLPEENSSLDQSVRSATGMWQDRCEPSPIWGDFRDFVVGFDERTEWDASVRMRDGRMLDCRFKPLQGGATLATFRVAQVSRLVGIQGRR</sequence>
<comment type="caution">
    <text evidence="2">The sequence shown here is derived from an EMBL/GenBank/DDBJ whole genome shotgun (WGS) entry which is preliminary data.</text>
</comment>
<keyword evidence="3" id="KW-1185">Reference proteome</keyword>
<evidence type="ECO:0000313" key="2">
    <source>
        <dbReference type="EMBL" id="GGE46502.1"/>
    </source>
</evidence>
<evidence type="ECO:0000313" key="3">
    <source>
        <dbReference type="Proteomes" id="UP000612855"/>
    </source>
</evidence>
<dbReference type="AlphaFoldDB" id="A0A917EIV7"/>
<proteinExistence type="predicted"/>
<dbReference type="InterPro" id="IPR035965">
    <property type="entry name" value="PAS-like_dom_sf"/>
</dbReference>
<gene>
    <name evidence="2" type="ORF">GCM10011360_37210</name>
</gene>
<dbReference type="SUPFAM" id="SSF55785">
    <property type="entry name" value="PYP-like sensor domain (PAS domain)"/>
    <property type="match status" value="2"/>
</dbReference>
<dbReference type="Proteomes" id="UP000612855">
    <property type="component" value="Unassembled WGS sequence"/>
</dbReference>
<accession>A0A917EIV7</accession>
<dbReference type="EMBL" id="BMFJ01000002">
    <property type="protein sequence ID" value="GGE46502.1"/>
    <property type="molecule type" value="Genomic_DNA"/>
</dbReference>
<name>A0A917EIV7_9RHOB</name>